<keyword evidence="4" id="KW-1185">Reference proteome</keyword>
<name>A0A017SA84_ASPRC</name>
<protein>
    <submittedName>
        <fullName evidence="3">Uncharacterized protein</fullName>
    </submittedName>
</protein>
<reference evidence="4" key="1">
    <citation type="journal article" date="2014" name="Nat. Commun.">
        <title>Genomic adaptations of the halophilic Dead Sea filamentous fungus Eurotium rubrum.</title>
        <authorList>
            <person name="Kis-Papo T."/>
            <person name="Weig A.R."/>
            <person name="Riley R."/>
            <person name="Persoh D."/>
            <person name="Salamov A."/>
            <person name="Sun H."/>
            <person name="Lipzen A."/>
            <person name="Wasser S.P."/>
            <person name="Rambold G."/>
            <person name="Grigoriev I.V."/>
            <person name="Nevo E."/>
        </authorList>
    </citation>
    <scope>NUCLEOTIDE SEQUENCE [LARGE SCALE GENOMIC DNA]</scope>
    <source>
        <strain evidence="4">CBS 135680</strain>
    </source>
</reference>
<accession>A0A017SA84</accession>
<dbReference type="RefSeq" id="XP_040636763.1">
    <property type="nucleotide sequence ID" value="XM_040777814.1"/>
</dbReference>
<sequence length="143" mass="16234">MLLLCSHSFHLILNLSWFFLNILAEADWWPALSLRKSGWCLISIAVKPFQTSFIIVHHHRPSPDFHPQLHPPTSIFHPPPSPLYRTIQFLYPPLIIASLVTPSRPPATARDRSRSLRSRHSPSSHSLTRSFSSRAGTLISSPE</sequence>
<dbReference type="HOGENOM" id="CLU_1805778_0_0_1"/>
<organism evidence="3 4">
    <name type="scientific">Aspergillus ruber (strain CBS 135680)</name>
    <dbReference type="NCBI Taxonomy" id="1388766"/>
    <lineage>
        <taxon>Eukaryota</taxon>
        <taxon>Fungi</taxon>
        <taxon>Dikarya</taxon>
        <taxon>Ascomycota</taxon>
        <taxon>Pezizomycotina</taxon>
        <taxon>Eurotiomycetes</taxon>
        <taxon>Eurotiomycetidae</taxon>
        <taxon>Eurotiales</taxon>
        <taxon>Aspergillaceae</taxon>
        <taxon>Aspergillus</taxon>
        <taxon>Aspergillus subgen. Aspergillus</taxon>
    </lineage>
</organism>
<evidence type="ECO:0000256" key="1">
    <source>
        <dbReference type="SAM" id="MobiDB-lite"/>
    </source>
</evidence>
<proteinExistence type="predicted"/>
<feature type="compositionally biased region" description="Low complexity" evidence="1">
    <location>
        <begin position="123"/>
        <end position="134"/>
    </location>
</feature>
<dbReference type="GeneID" id="63692938"/>
<evidence type="ECO:0000313" key="4">
    <source>
        <dbReference type="Proteomes" id="UP000019804"/>
    </source>
</evidence>
<feature type="region of interest" description="Disordered" evidence="1">
    <location>
        <begin position="103"/>
        <end position="143"/>
    </location>
</feature>
<keyword evidence="2" id="KW-0732">Signal</keyword>
<dbReference type="Proteomes" id="UP000019804">
    <property type="component" value="Unassembled WGS sequence"/>
</dbReference>
<feature type="signal peptide" evidence="2">
    <location>
        <begin position="1"/>
        <end position="24"/>
    </location>
</feature>
<gene>
    <name evidence="3" type="ORF">EURHEDRAFT_163968</name>
</gene>
<dbReference type="AlphaFoldDB" id="A0A017SA84"/>
<evidence type="ECO:0000256" key="2">
    <source>
        <dbReference type="SAM" id="SignalP"/>
    </source>
</evidence>
<feature type="chain" id="PRO_5001495530" evidence="2">
    <location>
        <begin position="25"/>
        <end position="143"/>
    </location>
</feature>
<evidence type="ECO:0000313" key="3">
    <source>
        <dbReference type="EMBL" id="EYE93075.1"/>
    </source>
</evidence>
<dbReference type="EMBL" id="KK088433">
    <property type="protein sequence ID" value="EYE93075.1"/>
    <property type="molecule type" value="Genomic_DNA"/>
</dbReference>